<gene>
    <name evidence="3" type="ORF">AMORRO_LOCUS1446</name>
</gene>
<comment type="caution">
    <text evidence="3">The sequence shown here is derived from an EMBL/GenBank/DDBJ whole genome shotgun (WGS) entry which is preliminary data.</text>
</comment>
<dbReference type="SMART" id="SM00360">
    <property type="entry name" value="RRM"/>
    <property type="match status" value="1"/>
</dbReference>
<dbReference type="Gene3D" id="3.30.70.330">
    <property type="match status" value="1"/>
</dbReference>
<evidence type="ECO:0000259" key="2">
    <source>
        <dbReference type="PROSITE" id="PS50102"/>
    </source>
</evidence>
<feature type="domain" description="RRM" evidence="2">
    <location>
        <begin position="77"/>
        <end position="149"/>
    </location>
</feature>
<sequence length="164" mass="18181">MSIKGCRNCSSLQSQIDQKDVIIEKFQRIARCQFELIQDLSQGENFNYPTTTSFFENEALLTARPASGKSVANRSYYRAYIGPLTDDIDKDALKTILETSFGTVEALDFIPGKSCAFANFSSPSAYHNAVSVGAVQVKGNMLSVEQAKKPLRSPRNNRKKFPIA</sequence>
<dbReference type="PROSITE" id="PS50102">
    <property type="entry name" value="RRM"/>
    <property type="match status" value="1"/>
</dbReference>
<evidence type="ECO:0000313" key="4">
    <source>
        <dbReference type="Proteomes" id="UP000789342"/>
    </source>
</evidence>
<reference evidence="3" key="1">
    <citation type="submission" date="2021-06" db="EMBL/GenBank/DDBJ databases">
        <authorList>
            <person name="Kallberg Y."/>
            <person name="Tangrot J."/>
            <person name="Rosling A."/>
        </authorList>
    </citation>
    <scope>NUCLEOTIDE SEQUENCE</scope>
    <source>
        <strain evidence="3">CL551</strain>
    </source>
</reference>
<protein>
    <submittedName>
        <fullName evidence="3">9492_t:CDS:1</fullName>
    </submittedName>
</protein>
<dbReference type="InterPro" id="IPR035979">
    <property type="entry name" value="RBD_domain_sf"/>
</dbReference>
<dbReference type="InterPro" id="IPR000504">
    <property type="entry name" value="RRM_dom"/>
</dbReference>
<evidence type="ECO:0000313" key="3">
    <source>
        <dbReference type="EMBL" id="CAG8462108.1"/>
    </source>
</evidence>
<dbReference type="OrthoDB" id="2309993at2759"/>
<dbReference type="AlphaFoldDB" id="A0A9N8VW38"/>
<dbReference type="InterPro" id="IPR012677">
    <property type="entry name" value="Nucleotide-bd_a/b_plait_sf"/>
</dbReference>
<dbReference type="Proteomes" id="UP000789342">
    <property type="component" value="Unassembled WGS sequence"/>
</dbReference>
<keyword evidence="1" id="KW-0694">RNA-binding</keyword>
<dbReference type="EMBL" id="CAJVPV010000540">
    <property type="protein sequence ID" value="CAG8462108.1"/>
    <property type="molecule type" value="Genomic_DNA"/>
</dbReference>
<proteinExistence type="predicted"/>
<organism evidence="3 4">
    <name type="scientific">Acaulospora morrowiae</name>
    <dbReference type="NCBI Taxonomy" id="94023"/>
    <lineage>
        <taxon>Eukaryota</taxon>
        <taxon>Fungi</taxon>
        <taxon>Fungi incertae sedis</taxon>
        <taxon>Mucoromycota</taxon>
        <taxon>Glomeromycotina</taxon>
        <taxon>Glomeromycetes</taxon>
        <taxon>Diversisporales</taxon>
        <taxon>Acaulosporaceae</taxon>
        <taxon>Acaulospora</taxon>
    </lineage>
</organism>
<evidence type="ECO:0000256" key="1">
    <source>
        <dbReference type="PROSITE-ProRule" id="PRU00176"/>
    </source>
</evidence>
<dbReference type="GO" id="GO:0003723">
    <property type="term" value="F:RNA binding"/>
    <property type="evidence" value="ECO:0007669"/>
    <property type="project" value="UniProtKB-UniRule"/>
</dbReference>
<dbReference type="Pfam" id="PF00076">
    <property type="entry name" value="RRM_1"/>
    <property type="match status" value="1"/>
</dbReference>
<accession>A0A9N8VW38</accession>
<keyword evidence="4" id="KW-1185">Reference proteome</keyword>
<dbReference type="SUPFAM" id="SSF54928">
    <property type="entry name" value="RNA-binding domain, RBD"/>
    <property type="match status" value="1"/>
</dbReference>
<name>A0A9N8VW38_9GLOM</name>